<evidence type="ECO:0000313" key="3">
    <source>
        <dbReference type="Proteomes" id="UP000008177"/>
    </source>
</evidence>
<dbReference type="AlphaFoldDB" id="G2XXW9"/>
<dbReference type="InParanoid" id="G2XXW9"/>
<feature type="transmembrane region" description="Helical" evidence="1">
    <location>
        <begin position="62"/>
        <end position="80"/>
    </location>
</feature>
<evidence type="ECO:0000256" key="1">
    <source>
        <dbReference type="SAM" id="Phobius"/>
    </source>
</evidence>
<dbReference type="Proteomes" id="UP000008177">
    <property type="component" value="Unplaced contigs"/>
</dbReference>
<organism evidence="2 3">
    <name type="scientific">Botryotinia fuckeliana (strain T4)</name>
    <name type="common">Noble rot fungus</name>
    <name type="synonym">Botrytis cinerea</name>
    <dbReference type="NCBI Taxonomy" id="999810"/>
    <lineage>
        <taxon>Eukaryota</taxon>
        <taxon>Fungi</taxon>
        <taxon>Dikarya</taxon>
        <taxon>Ascomycota</taxon>
        <taxon>Pezizomycotina</taxon>
        <taxon>Leotiomycetes</taxon>
        <taxon>Helotiales</taxon>
        <taxon>Sclerotiniaceae</taxon>
        <taxon>Botrytis</taxon>
    </lineage>
</organism>
<protein>
    <submittedName>
        <fullName evidence="2">Uncharacterized protein</fullName>
    </submittedName>
</protein>
<keyword evidence="1" id="KW-1133">Transmembrane helix</keyword>
<sequence length="81" mass="8838">MDPSSGLTPRLTLLFLLSTSPINFQKISLNVRSPFDESMSCHRDIATGYVWSQTKGTLAVKVSLHSIISVSLSFIIALLVS</sequence>
<dbReference type="HOGENOM" id="CLU_2573601_0_0_1"/>
<reference evidence="3" key="1">
    <citation type="journal article" date="2011" name="PLoS Genet.">
        <title>Genomic analysis of the necrotrophic fungal pathogens Sclerotinia sclerotiorum and Botrytis cinerea.</title>
        <authorList>
            <person name="Amselem J."/>
            <person name="Cuomo C.A."/>
            <person name="van Kan J.A."/>
            <person name="Viaud M."/>
            <person name="Benito E.P."/>
            <person name="Couloux A."/>
            <person name="Coutinho P.M."/>
            <person name="de Vries R.P."/>
            <person name="Dyer P.S."/>
            <person name="Fillinger S."/>
            <person name="Fournier E."/>
            <person name="Gout L."/>
            <person name="Hahn M."/>
            <person name="Kohn L."/>
            <person name="Lapalu N."/>
            <person name="Plummer K.M."/>
            <person name="Pradier J.M."/>
            <person name="Quevillon E."/>
            <person name="Sharon A."/>
            <person name="Simon A."/>
            <person name="ten Have A."/>
            <person name="Tudzynski B."/>
            <person name="Tudzynski P."/>
            <person name="Wincker P."/>
            <person name="Andrew M."/>
            <person name="Anthouard V."/>
            <person name="Beever R.E."/>
            <person name="Beffa R."/>
            <person name="Benoit I."/>
            <person name="Bouzid O."/>
            <person name="Brault B."/>
            <person name="Chen Z."/>
            <person name="Choquer M."/>
            <person name="Collemare J."/>
            <person name="Cotton P."/>
            <person name="Danchin E.G."/>
            <person name="Da Silva C."/>
            <person name="Gautier A."/>
            <person name="Giraud C."/>
            <person name="Giraud T."/>
            <person name="Gonzalez C."/>
            <person name="Grossetete S."/>
            <person name="Guldener U."/>
            <person name="Henrissat B."/>
            <person name="Howlett B.J."/>
            <person name="Kodira C."/>
            <person name="Kretschmer M."/>
            <person name="Lappartient A."/>
            <person name="Leroch M."/>
            <person name="Levis C."/>
            <person name="Mauceli E."/>
            <person name="Neuveglise C."/>
            <person name="Oeser B."/>
            <person name="Pearson M."/>
            <person name="Poulain J."/>
            <person name="Poussereau N."/>
            <person name="Quesneville H."/>
            <person name="Rascle C."/>
            <person name="Schumacher J."/>
            <person name="Segurens B."/>
            <person name="Sexton A."/>
            <person name="Silva E."/>
            <person name="Sirven C."/>
            <person name="Soanes D.M."/>
            <person name="Talbot N.J."/>
            <person name="Templeton M."/>
            <person name="Yandava C."/>
            <person name="Yarden O."/>
            <person name="Zeng Q."/>
            <person name="Rollins J.A."/>
            <person name="Lebrun M.H."/>
            <person name="Dickman M."/>
        </authorList>
    </citation>
    <scope>NUCLEOTIDE SEQUENCE [LARGE SCALE GENOMIC DNA]</scope>
    <source>
        <strain evidence="3">T4</strain>
    </source>
</reference>
<keyword evidence="1" id="KW-0472">Membrane</keyword>
<name>G2XXW9_BOTF4</name>
<dbReference type="EMBL" id="FQ790277">
    <property type="protein sequence ID" value="CCD45306.1"/>
    <property type="molecule type" value="Genomic_DNA"/>
</dbReference>
<gene>
    <name evidence="2" type="ORF">BofuT4_uP120120.1</name>
</gene>
<proteinExistence type="predicted"/>
<accession>G2XXW9</accession>
<evidence type="ECO:0000313" key="2">
    <source>
        <dbReference type="EMBL" id="CCD45306.1"/>
    </source>
</evidence>
<keyword evidence="1" id="KW-0812">Transmembrane</keyword>